<dbReference type="EMBL" id="CM042021">
    <property type="protein sequence ID" value="KAI3817152.1"/>
    <property type="molecule type" value="Genomic_DNA"/>
</dbReference>
<reference evidence="1 2" key="2">
    <citation type="journal article" date="2022" name="Mol. Ecol. Resour.">
        <title>The genomes of chicory, endive, great burdock and yacon provide insights into Asteraceae paleo-polyploidization history and plant inulin production.</title>
        <authorList>
            <person name="Fan W."/>
            <person name="Wang S."/>
            <person name="Wang H."/>
            <person name="Wang A."/>
            <person name="Jiang F."/>
            <person name="Liu H."/>
            <person name="Zhao H."/>
            <person name="Xu D."/>
            <person name="Zhang Y."/>
        </authorList>
    </citation>
    <scope>NUCLEOTIDE SEQUENCE [LARGE SCALE GENOMIC DNA]</scope>
    <source>
        <strain evidence="2">cv. Yunnan</strain>
        <tissue evidence="1">Leaves</tissue>
    </source>
</reference>
<reference evidence="2" key="1">
    <citation type="journal article" date="2022" name="Mol. Ecol. Resour.">
        <title>The genomes of chicory, endive, great burdock and yacon provide insights into Asteraceae palaeo-polyploidization history and plant inulin production.</title>
        <authorList>
            <person name="Fan W."/>
            <person name="Wang S."/>
            <person name="Wang H."/>
            <person name="Wang A."/>
            <person name="Jiang F."/>
            <person name="Liu H."/>
            <person name="Zhao H."/>
            <person name="Xu D."/>
            <person name="Zhang Y."/>
        </authorList>
    </citation>
    <scope>NUCLEOTIDE SEQUENCE [LARGE SCALE GENOMIC DNA]</scope>
    <source>
        <strain evidence="2">cv. Yunnan</strain>
    </source>
</reference>
<comment type="caution">
    <text evidence="1">The sequence shown here is derived from an EMBL/GenBank/DDBJ whole genome shotgun (WGS) entry which is preliminary data.</text>
</comment>
<dbReference type="Proteomes" id="UP001056120">
    <property type="component" value="Linkage Group LG04"/>
</dbReference>
<organism evidence="1 2">
    <name type="scientific">Smallanthus sonchifolius</name>
    <dbReference type="NCBI Taxonomy" id="185202"/>
    <lineage>
        <taxon>Eukaryota</taxon>
        <taxon>Viridiplantae</taxon>
        <taxon>Streptophyta</taxon>
        <taxon>Embryophyta</taxon>
        <taxon>Tracheophyta</taxon>
        <taxon>Spermatophyta</taxon>
        <taxon>Magnoliopsida</taxon>
        <taxon>eudicotyledons</taxon>
        <taxon>Gunneridae</taxon>
        <taxon>Pentapetalae</taxon>
        <taxon>asterids</taxon>
        <taxon>campanulids</taxon>
        <taxon>Asterales</taxon>
        <taxon>Asteraceae</taxon>
        <taxon>Asteroideae</taxon>
        <taxon>Heliantheae alliance</taxon>
        <taxon>Millerieae</taxon>
        <taxon>Smallanthus</taxon>
    </lineage>
</organism>
<keyword evidence="2" id="KW-1185">Reference proteome</keyword>
<evidence type="ECO:0000313" key="2">
    <source>
        <dbReference type="Proteomes" id="UP001056120"/>
    </source>
</evidence>
<evidence type="ECO:0000313" key="1">
    <source>
        <dbReference type="EMBL" id="KAI3817152.1"/>
    </source>
</evidence>
<proteinExistence type="predicted"/>
<protein>
    <submittedName>
        <fullName evidence="1">Uncharacterized protein</fullName>
    </submittedName>
</protein>
<sequence length="89" mass="10548">MDRNFWMLHLDNKKRIFFLPTTCISVEIVVAMNFEAWSKQTSFKSCVCECSILRLFKIYKIRFACRLVLTDVEHVGYNTIVLVFIVYLS</sequence>
<accession>A0ACB9JD02</accession>
<name>A0ACB9JD02_9ASTR</name>
<gene>
    <name evidence="1" type="ORF">L1987_10941</name>
</gene>